<dbReference type="OrthoDB" id="9761914at2"/>
<dbReference type="AlphaFoldDB" id="I3E8Z6"/>
<dbReference type="Proteomes" id="UP000027602">
    <property type="component" value="Chromosome"/>
</dbReference>
<dbReference type="Gene3D" id="3.40.50.300">
    <property type="entry name" value="P-loop containing nucleotide triphosphate hydrolases"/>
    <property type="match status" value="1"/>
</dbReference>
<dbReference type="InterPro" id="IPR027417">
    <property type="entry name" value="P-loop_NTPase"/>
</dbReference>
<organism evidence="2 3">
    <name type="scientific">Bacillus methanolicus (strain MGA3 / ATCC 53907)</name>
    <dbReference type="NCBI Taxonomy" id="796606"/>
    <lineage>
        <taxon>Bacteria</taxon>
        <taxon>Bacillati</taxon>
        <taxon>Bacillota</taxon>
        <taxon>Bacilli</taxon>
        <taxon>Bacillales</taxon>
        <taxon>Bacillaceae</taxon>
        <taxon>Bacillus</taxon>
    </lineage>
</organism>
<sequence length="608" mass="70607">MSFINKVKKYQENNDELKWTGTFAEYLELVKERPYIAQNAHSRIYNMIMSSGILENSRGQKIYKFFNDEIYGLEHVFERLVEDYFKPAAFGLDVKKRLLLLMGPVSGGKSSIVTLLKKGLEAYTRTEEGAVYAIKGCPMNQEPLLLLPHHLRKEFEQEMNIKIEGELNPYTLAMVKEKYNGKILDVEVERIFFSEKERVGIGTFSPSDPKSQDISELIGSIDFSTVTTYGSESDPRAYRFDGELNISNRGLMEFQEILKCDEKFLWHLLSLTQEGNFKAGRFSLIHADELIIAHTNETEYRSFVENKKNEALISRMIVVKVPYNLSINEEQRIYLKAIKHPNLNVEFSPNALEAVSSFSISTRLEHKNETIPTDVRLQVYNHEENKKTTFKDIQRQYPRDGMFGIDPRYIINRISSSIICQNGIVDEFHLLESILDGLYELPGLKKDEKEFYEKLAQNTIKKYEEKLKETFTNLIFSYNEDFAQSFAANYFKELVKFIENGEGDEKILKEIEDIIGISNVERREFREEIYRKTENMKKQGNNDMAYYKLLSPIKSGVEKLVLEQTMKFLSTDSNKLYDIAEKYSKEKNCSLDMAMNLLNRFCAMTGMS</sequence>
<dbReference type="Pfam" id="PF08298">
    <property type="entry name" value="AAA_PrkA"/>
    <property type="match status" value="1"/>
</dbReference>
<keyword evidence="3" id="KW-1185">Reference proteome</keyword>
<evidence type="ECO:0000313" key="2">
    <source>
        <dbReference type="EMBL" id="AIE60229.1"/>
    </source>
</evidence>
<dbReference type="SMART" id="SM00763">
    <property type="entry name" value="AAA_PrkA"/>
    <property type="match status" value="1"/>
</dbReference>
<dbReference type="GO" id="GO:0004672">
    <property type="term" value="F:protein kinase activity"/>
    <property type="evidence" value="ECO:0007669"/>
    <property type="project" value="TreeGrafter"/>
</dbReference>
<dbReference type="eggNOG" id="COG2766">
    <property type="taxonomic scope" value="Bacteria"/>
</dbReference>
<dbReference type="HOGENOM" id="CLU_028588_2_0_9"/>
<protein>
    <submittedName>
        <fullName evidence="2">Protein PrkA</fullName>
    </submittedName>
</protein>
<feature type="domain" description="PrkA AAA" evidence="1">
    <location>
        <begin position="21"/>
        <end position="370"/>
    </location>
</feature>
<accession>I3E8Z6</accession>
<proteinExistence type="predicted"/>
<dbReference type="InterPro" id="IPR010650">
    <property type="entry name" value="PrkA_C"/>
</dbReference>
<dbReference type="STRING" id="796606.BMMGA3_09145"/>
<dbReference type="PANTHER" id="PTHR30267">
    <property type="entry name" value="PROTEIN KINASE PRKA"/>
    <property type="match status" value="1"/>
</dbReference>
<dbReference type="EMBL" id="CP007739">
    <property type="protein sequence ID" value="AIE60229.1"/>
    <property type="molecule type" value="Genomic_DNA"/>
</dbReference>
<gene>
    <name evidence="2" type="primary">prkA2</name>
    <name evidence="2" type="ORF">BMMGA3_09145</name>
</gene>
<dbReference type="PANTHER" id="PTHR30267:SF2">
    <property type="entry name" value="PROTEIN PRKA"/>
    <property type="match status" value="1"/>
</dbReference>
<dbReference type="SUPFAM" id="SSF52540">
    <property type="entry name" value="P-loop containing nucleoside triphosphate hydrolases"/>
    <property type="match status" value="1"/>
</dbReference>
<dbReference type="KEGG" id="bmet:BMMGA3_09145"/>
<evidence type="ECO:0000259" key="1">
    <source>
        <dbReference type="SMART" id="SM00763"/>
    </source>
</evidence>
<evidence type="ECO:0000313" key="3">
    <source>
        <dbReference type="Proteomes" id="UP000027602"/>
    </source>
</evidence>
<reference evidence="2 3" key="1">
    <citation type="journal article" date="2015" name="BMC Genomics">
        <title>Transcriptome analysis of thermophilic methylotrophic Bacillus methanolicus MGA3 using RNA-sequencing provides detailed insights into its previously uncharted transcriptional landscape.</title>
        <authorList>
            <person name="Irla M."/>
            <person name="Neshat A."/>
            <person name="Brautaset T."/>
            <person name="Ruckert C."/>
            <person name="Kalinowski J."/>
            <person name="Wendisch V.F."/>
        </authorList>
    </citation>
    <scope>NUCLEOTIDE SEQUENCE [LARGE SCALE GENOMIC DNA]</scope>
    <source>
        <strain evidence="3">MGA3 / ATCC 53907</strain>
    </source>
</reference>
<name>I3E8Z6_BACMM</name>
<dbReference type="Pfam" id="PF06798">
    <property type="entry name" value="PrkA"/>
    <property type="match status" value="1"/>
</dbReference>
<dbReference type="InterPro" id="IPR013153">
    <property type="entry name" value="Prk_AAA"/>
</dbReference>
<dbReference type="RefSeq" id="WP_004434467.1">
    <property type="nucleotide sequence ID" value="NZ_ADWW01000002.1"/>
</dbReference>